<reference evidence="2 3" key="1">
    <citation type="submission" date="2024-01" db="EMBL/GenBank/DDBJ databases">
        <title>Genome assemblies of Stephania.</title>
        <authorList>
            <person name="Yang L."/>
        </authorList>
    </citation>
    <scope>NUCLEOTIDE SEQUENCE [LARGE SCALE GENOMIC DNA]</scope>
    <source>
        <strain evidence="2">JXDWG</strain>
        <tissue evidence="2">Leaf</tissue>
    </source>
</reference>
<feature type="region of interest" description="Disordered" evidence="1">
    <location>
        <begin position="1"/>
        <end position="43"/>
    </location>
</feature>
<dbReference type="EMBL" id="JBBNAG010000008">
    <property type="protein sequence ID" value="KAK9111775.1"/>
    <property type="molecule type" value="Genomic_DNA"/>
</dbReference>
<evidence type="ECO:0000256" key="1">
    <source>
        <dbReference type="SAM" id="MobiDB-lite"/>
    </source>
</evidence>
<organism evidence="2 3">
    <name type="scientific">Stephania cephalantha</name>
    <dbReference type="NCBI Taxonomy" id="152367"/>
    <lineage>
        <taxon>Eukaryota</taxon>
        <taxon>Viridiplantae</taxon>
        <taxon>Streptophyta</taxon>
        <taxon>Embryophyta</taxon>
        <taxon>Tracheophyta</taxon>
        <taxon>Spermatophyta</taxon>
        <taxon>Magnoliopsida</taxon>
        <taxon>Ranunculales</taxon>
        <taxon>Menispermaceae</taxon>
        <taxon>Menispermoideae</taxon>
        <taxon>Cissampelideae</taxon>
        <taxon>Stephania</taxon>
    </lineage>
</organism>
<feature type="compositionally biased region" description="Polar residues" evidence="1">
    <location>
        <begin position="1"/>
        <end position="10"/>
    </location>
</feature>
<dbReference type="Proteomes" id="UP001419268">
    <property type="component" value="Unassembled WGS sequence"/>
</dbReference>
<name>A0AAP0NN54_9MAGN</name>
<accession>A0AAP0NN54</accession>
<keyword evidence="3" id="KW-1185">Reference proteome</keyword>
<sequence length="101" mass="10887">MARTKTASSGEDTRAPKGDRLGQRARTASYRKSKELGRKANDLDEGSIAQASHVQGGSCLFTGPHSSGRIFFIGFKRKRKGTNMSTAGCGCYDDMEGVDPR</sequence>
<evidence type="ECO:0000313" key="2">
    <source>
        <dbReference type="EMBL" id="KAK9111775.1"/>
    </source>
</evidence>
<gene>
    <name evidence="2" type="ORF">Scep_019294</name>
</gene>
<feature type="compositionally biased region" description="Basic and acidic residues" evidence="1">
    <location>
        <begin position="32"/>
        <end position="42"/>
    </location>
</feature>
<comment type="caution">
    <text evidence="2">The sequence shown here is derived from an EMBL/GenBank/DDBJ whole genome shotgun (WGS) entry which is preliminary data.</text>
</comment>
<evidence type="ECO:0000313" key="3">
    <source>
        <dbReference type="Proteomes" id="UP001419268"/>
    </source>
</evidence>
<feature type="compositionally biased region" description="Basic and acidic residues" evidence="1">
    <location>
        <begin position="11"/>
        <end position="22"/>
    </location>
</feature>
<protein>
    <submittedName>
        <fullName evidence="2">Uncharacterized protein</fullName>
    </submittedName>
</protein>
<dbReference type="AlphaFoldDB" id="A0AAP0NN54"/>
<proteinExistence type="predicted"/>